<reference evidence="1" key="1">
    <citation type="submission" date="2018-07" db="EMBL/GenBank/DDBJ databases">
        <authorList>
            <person name="Ashton P.M."/>
            <person name="Dallman T."/>
            <person name="Nair S."/>
            <person name="De Pinna E."/>
            <person name="Peters T."/>
            <person name="Grant K."/>
        </authorList>
    </citation>
    <scope>NUCLEOTIDE SEQUENCE</scope>
    <source>
        <strain evidence="1">368335</strain>
    </source>
</reference>
<comment type="caution">
    <text evidence="1">The sequence shown here is derived from an EMBL/GenBank/DDBJ whole genome shotgun (WGS) entry which is preliminary data.</text>
</comment>
<gene>
    <name evidence="1" type="ORF">CB695_16415</name>
</gene>
<dbReference type="SUPFAM" id="SSF56235">
    <property type="entry name" value="N-terminal nucleophile aminohydrolases (Ntn hydrolases)"/>
    <property type="match status" value="1"/>
</dbReference>
<evidence type="ECO:0000313" key="1">
    <source>
        <dbReference type="EMBL" id="EDH8303053.1"/>
    </source>
</evidence>
<name>A0A635R8R3_SALET</name>
<dbReference type="AlphaFoldDB" id="A0A635R8R3"/>
<dbReference type="InterPro" id="IPR029055">
    <property type="entry name" value="Ntn_hydrolases_N"/>
</dbReference>
<dbReference type="Gene3D" id="3.60.20.10">
    <property type="entry name" value="Glutamine Phosphoribosylpyrophosphate, subunit 1, domain 1"/>
    <property type="match status" value="1"/>
</dbReference>
<accession>A0A635R8R3</accession>
<protein>
    <submittedName>
        <fullName evidence="1">Uncharacterized protein</fullName>
    </submittedName>
</protein>
<sequence>MTTIVFDGKTLACDGQVTVEERSAATQYRKIHTPPEGTTWKLLGEDVKAIGLAGDVAALQSVRQELTLERFGGIERGGVRFETTYPEQIEFIVLAVLTDGRVIDASKCKDNKYASYVFVEPPYAIGSGAHYALGALGAGVDAPTAVEVAKRYDLYSGGQTQTLKLF</sequence>
<dbReference type="EMBL" id="AAMIYH010000015">
    <property type="protein sequence ID" value="EDH8303053.1"/>
    <property type="molecule type" value="Genomic_DNA"/>
</dbReference>
<proteinExistence type="predicted"/>
<organism evidence="1">
    <name type="scientific">Salmonella enterica subsp. enterica serovar Chester</name>
    <dbReference type="NCBI Taxonomy" id="149386"/>
    <lineage>
        <taxon>Bacteria</taxon>
        <taxon>Pseudomonadati</taxon>
        <taxon>Pseudomonadota</taxon>
        <taxon>Gammaproteobacteria</taxon>
        <taxon>Enterobacterales</taxon>
        <taxon>Enterobacteriaceae</taxon>
        <taxon>Salmonella</taxon>
    </lineage>
</organism>